<evidence type="ECO:0000313" key="5">
    <source>
        <dbReference type="RefSeq" id="XP_065674469.1"/>
    </source>
</evidence>
<accession>A0ABM4DIY4</accession>
<sequence length="627" mass="71974">MKTFLIPIQFFLIIFIICVCTINTEDIPYEHSRNYRLIEDDTAWENLINDWTSEAEKDLSGLHEIKRSSLAATVTPSIEKIKEFIQTFEPAFKKAQKNIQNIVKSSAVLTGRLKAAYSVQGKLKNDGNGLEDLKDIIGLRLTCQTVKDSLQITKAIKEDKTNFEILEEKCYGMCPGAEKYKKGGYRRIHLILRLKPENKPAELQIGTPFTNYWADWSHDFIYKGPAEITNQSTVQNYSILLADYFLKLDNERDKMPICPAILNKSNALDILKKAIPNEKDAVKMFNKVNHPPNACFWWYDMLLALPEKTCCKQDSSHKKQNHLHERRSSQKIQGFHEHRKKTKKNQVNQNLDFIGGHTRDYILLDDKLNSWDKLLSNWQREAKNNLWVRRSSSGVSQIPTLPEIEKFIKTHKQAFDSAQKNIKSIVNSSAVLTGRLKAAYSVQGKLEKDKTTLQELNDIIGLRLTCQTVNEALRITDAIKKDKKNFEILNEKCYGMCPNAGKYKEGGYRRIHLILRLIQGNKTAELQIGTPYTNYWSDWSHDFIYKGPTEISKSTEVNSYSLALADYFLISDTSRSNLPLCPTFLKNANAMKILNSSLPSADAEKMFKKIGEPPNGCFWWYDMKLGQ</sequence>
<feature type="compositionally biased region" description="Basic and acidic residues" evidence="1">
    <location>
        <begin position="316"/>
        <end position="328"/>
    </location>
</feature>
<dbReference type="SMART" id="SM00954">
    <property type="entry name" value="RelA_SpoT"/>
    <property type="match status" value="2"/>
</dbReference>
<proteinExistence type="predicted"/>
<keyword evidence="4" id="KW-1185">Reference proteome</keyword>
<name>A0ABM4DIY4_HYDVU</name>
<feature type="domain" description="RelA/SpoT" evidence="3">
    <location>
        <begin position="111"/>
        <end position="228"/>
    </location>
</feature>
<dbReference type="PANTHER" id="PTHR47837">
    <property type="entry name" value="GTP PYROPHOSPHOKINASE YJBM"/>
    <property type="match status" value="1"/>
</dbReference>
<keyword evidence="2" id="KW-0732">Signal</keyword>
<evidence type="ECO:0000259" key="3">
    <source>
        <dbReference type="SMART" id="SM00954"/>
    </source>
</evidence>
<dbReference type="Gene3D" id="3.30.460.10">
    <property type="entry name" value="Beta Polymerase, domain 2"/>
    <property type="match status" value="2"/>
</dbReference>
<evidence type="ECO:0000256" key="2">
    <source>
        <dbReference type="SAM" id="SignalP"/>
    </source>
</evidence>
<gene>
    <name evidence="5" type="primary">LOC124819215</name>
</gene>
<evidence type="ECO:0000313" key="4">
    <source>
        <dbReference type="Proteomes" id="UP001652625"/>
    </source>
</evidence>
<dbReference type="PANTHER" id="PTHR47837:SF1">
    <property type="entry name" value="GTP PYROPHOSPHOKINASE YJBM"/>
    <property type="match status" value="1"/>
</dbReference>
<organism evidence="4 5">
    <name type="scientific">Hydra vulgaris</name>
    <name type="common">Hydra</name>
    <name type="synonym">Hydra attenuata</name>
    <dbReference type="NCBI Taxonomy" id="6087"/>
    <lineage>
        <taxon>Eukaryota</taxon>
        <taxon>Metazoa</taxon>
        <taxon>Cnidaria</taxon>
        <taxon>Hydrozoa</taxon>
        <taxon>Hydroidolina</taxon>
        <taxon>Anthoathecata</taxon>
        <taxon>Aplanulata</taxon>
        <taxon>Hydridae</taxon>
        <taxon>Hydra</taxon>
    </lineage>
</organism>
<feature type="signal peptide" evidence="2">
    <location>
        <begin position="1"/>
        <end position="24"/>
    </location>
</feature>
<evidence type="ECO:0000256" key="1">
    <source>
        <dbReference type="SAM" id="MobiDB-lite"/>
    </source>
</evidence>
<feature type="domain" description="RelA/SpoT" evidence="3">
    <location>
        <begin position="434"/>
        <end position="551"/>
    </location>
</feature>
<dbReference type="RefSeq" id="XP_065674469.1">
    <property type="nucleotide sequence ID" value="XM_065818397.1"/>
</dbReference>
<feature type="region of interest" description="Disordered" evidence="1">
    <location>
        <begin position="316"/>
        <end position="341"/>
    </location>
</feature>
<reference evidence="5" key="1">
    <citation type="submission" date="2025-08" db="UniProtKB">
        <authorList>
            <consortium name="RefSeq"/>
        </authorList>
    </citation>
    <scope>IDENTIFICATION</scope>
</reference>
<feature type="chain" id="PRO_5045358190" evidence="2">
    <location>
        <begin position="25"/>
        <end position="627"/>
    </location>
</feature>
<dbReference type="GeneID" id="124819215"/>
<dbReference type="Pfam" id="PF04607">
    <property type="entry name" value="RelA_SpoT"/>
    <property type="match status" value="2"/>
</dbReference>
<protein>
    <submittedName>
        <fullName evidence="5">Uncharacterized protein LOC124819215</fullName>
    </submittedName>
</protein>
<dbReference type="InterPro" id="IPR043519">
    <property type="entry name" value="NT_sf"/>
</dbReference>
<dbReference type="InterPro" id="IPR007685">
    <property type="entry name" value="RelA_SpoT"/>
</dbReference>
<dbReference type="InterPro" id="IPR052366">
    <property type="entry name" value="GTP_Pyrophosphokinase"/>
</dbReference>
<dbReference type="SUPFAM" id="SSF81301">
    <property type="entry name" value="Nucleotidyltransferase"/>
    <property type="match status" value="2"/>
</dbReference>
<dbReference type="Proteomes" id="UP001652625">
    <property type="component" value="Chromosome 14"/>
</dbReference>
<dbReference type="CDD" id="cd05399">
    <property type="entry name" value="NT_Rel-Spo_like"/>
    <property type="match status" value="2"/>
</dbReference>